<sequence length="443" mass="49760">MSKPAYQALYTELLAKSRHNDTPNSPVTRAALRALIDQTRNDLQTCSESTIRNQISRLLELQESLLAPIRTLPSDVLIEIFRIVIETAGIPGITYTWKVGDPTVKLSGYIFILTWICFWWRNEALSYSAFWSRIAVHNHTSWSVPPRTEVGAEVGAFLNECILRSGVSAPMSIKICSTGNKSTPLAVIAVLVAQAHRWRHVVLLSTSFHWPGMFPSKPSPTRFPLLEDLSCQIYTDSGIDSVQNPILECHPPLQKLELHKLSESYVDIIASWNLKSLKVGCYSGVSFARLLLMCPCLEFLQVRAFTSTGNSDANQVTCQSSLLALAVGPDLGDDCMFSNGPWECVTLPKLTKLDIDLLDVSDHEHWTALLSELKEVIKRSECTLQRVNLFKDDRWPTSVLEMVEKFLQDLPVRLEGCFIDEVPWQEWKANDMAGAYDSDNDSE</sequence>
<dbReference type="OrthoDB" id="5548689at2759"/>
<comment type="caution">
    <text evidence="1">The sequence shown here is derived from an EMBL/GenBank/DDBJ whole genome shotgun (WGS) entry which is preliminary data.</text>
</comment>
<dbReference type="AlphaFoldDB" id="A0A9P5P7Z8"/>
<proteinExistence type="predicted"/>
<gene>
    <name evidence="1" type="ORF">BDP27DRAFT_1431984</name>
</gene>
<protein>
    <recommendedName>
        <fullName evidence="3">F-box domain-containing protein</fullName>
    </recommendedName>
</protein>
<dbReference type="EMBL" id="JADNRY010000334">
    <property type="protein sequence ID" value="KAF9058973.1"/>
    <property type="molecule type" value="Genomic_DNA"/>
</dbReference>
<keyword evidence="2" id="KW-1185">Reference proteome</keyword>
<dbReference type="Proteomes" id="UP000772434">
    <property type="component" value="Unassembled WGS sequence"/>
</dbReference>
<organism evidence="1 2">
    <name type="scientific">Rhodocollybia butyracea</name>
    <dbReference type="NCBI Taxonomy" id="206335"/>
    <lineage>
        <taxon>Eukaryota</taxon>
        <taxon>Fungi</taxon>
        <taxon>Dikarya</taxon>
        <taxon>Basidiomycota</taxon>
        <taxon>Agaricomycotina</taxon>
        <taxon>Agaricomycetes</taxon>
        <taxon>Agaricomycetidae</taxon>
        <taxon>Agaricales</taxon>
        <taxon>Marasmiineae</taxon>
        <taxon>Omphalotaceae</taxon>
        <taxon>Rhodocollybia</taxon>
    </lineage>
</organism>
<dbReference type="SUPFAM" id="SSF52047">
    <property type="entry name" value="RNI-like"/>
    <property type="match status" value="1"/>
</dbReference>
<evidence type="ECO:0000313" key="1">
    <source>
        <dbReference type="EMBL" id="KAF9058973.1"/>
    </source>
</evidence>
<accession>A0A9P5P7Z8</accession>
<evidence type="ECO:0008006" key="3">
    <source>
        <dbReference type="Google" id="ProtNLM"/>
    </source>
</evidence>
<reference evidence="1" key="1">
    <citation type="submission" date="2020-11" db="EMBL/GenBank/DDBJ databases">
        <authorList>
            <consortium name="DOE Joint Genome Institute"/>
            <person name="Ahrendt S."/>
            <person name="Riley R."/>
            <person name="Andreopoulos W."/>
            <person name="Labutti K."/>
            <person name="Pangilinan J."/>
            <person name="Ruiz-Duenas F.J."/>
            <person name="Barrasa J.M."/>
            <person name="Sanchez-Garcia M."/>
            <person name="Camarero S."/>
            <person name="Miyauchi S."/>
            <person name="Serrano A."/>
            <person name="Linde D."/>
            <person name="Babiker R."/>
            <person name="Drula E."/>
            <person name="Ayuso-Fernandez I."/>
            <person name="Pacheco R."/>
            <person name="Padilla G."/>
            <person name="Ferreira P."/>
            <person name="Barriuso J."/>
            <person name="Kellner H."/>
            <person name="Castanera R."/>
            <person name="Alfaro M."/>
            <person name="Ramirez L."/>
            <person name="Pisabarro A.G."/>
            <person name="Kuo A."/>
            <person name="Tritt A."/>
            <person name="Lipzen A."/>
            <person name="He G."/>
            <person name="Yan M."/>
            <person name="Ng V."/>
            <person name="Cullen D."/>
            <person name="Martin F."/>
            <person name="Rosso M.-N."/>
            <person name="Henrissat B."/>
            <person name="Hibbett D."/>
            <person name="Martinez A.T."/>
            <person name="Grigoriev I.V."/>
        </authorList>
    </citation>
    <scope>NUCLEOTIDE SEQUENCE</scope>
    <source>
        <strain evidence="1">AH 40177</strain>
    </source>
</reference>
<evidence type="ECO:0000313" key="2">
    <source>
        <dbReference type="Proteomes" id="UP000772434"/>
    </source>
</evidence>
<name>A0A9P5P7Z8_9AGAR</name>